<dbReference type="InterPro" id="IPR011545">
    <property type="entry name" value="DEAD/DEAH_box_helicase_dom"/>
</dbReference>
<evidence type="ECO:0000256" key="9">
    <source>
        <dbReference type="ARBA" id="ARBA00023172"/>
    </source>
</evidence>
<dbReference type="Gene3D" id="3.40.50.300">
    <property type="entry name" value="P-loop containing nucleotide triphosphate hydrolases"/>
    <property type="match status" value="2"/>
</dbReference>
<dbReference type="Pfam" id="PF00271">
    <property type="entry name" value="Helicase_C"/>
    <property type="match status" value="1"/>
</dbReference>
<evidence type="ECO:0000256" key="12">
    <source>
        <dbReference type="ARBA" id="ARBA00034617"/>
    </source>
</evidence>
<evidence type="ECO:0000256" key="5">
    <source>
        <dbReference type="ARBA" id="ARBA00022801"/>
    </source>
</evidence>
<feature type="domain" description="Helicase C-terminal" evidence="18">
    <location>
        <begin position="597"/>
        <end position="762"/>
    </location>
</feature>
<dbReference type="GO" id="GO:0003677">
    <property type="term" value="F:DNA binding"/>
    <property type="evidence" value="ECO:0007669"/>
    <property type="project" value="UniProtKB-KW"/>
</dbReference>
<dbReference type="GO" id="GO:0043138">
    <property type="term" value="F:3'-5' DNA helicase activity"/>
    <property type="evidence" value="ECO:0007669"/>
    <property type="project" value="UniProtKB-EC"/>
</dbReference>
<dbReference type="PANTHER" id="PTHR47964:SF1">
    <property type="entry name" value="ATP-DEPENDENT DNA HELICASE HOMOLOG RECG, CHLOROPLASTIC"/>
    <property type="match status" value="1"/>
</dbReference>
<dbReference type="SMART" id="SM00487">
    <property type="entry name" value="DEXDc"/>
    <property type="match status" value="1"/>
</dbReference>
<evidence type="ECO:0000256" key="3">
    <source>
        <dbReference type="ARBA" id="ARBA00022741"/>
    </source>
</evidence>
<organism evidence="19">
    <name type="scientific">Caldilineaceae bacterium SB0675_bin_29</name>
    <dbReference type="NCBI Taxonomy" id="2605266"/>
    <lineage>
        <taxon>Bacteria</taxon>
        <taxon>Bacillati</taxon>
        <taxon>Chloroflexota</taxon>
        <taxon>Caldilineae</taxon>
        <taxon>Caldilineales</taxon>
        <taxon>Caldilineaceae</taxon>
    </lineage>
</organism>
<evidence type="ECO:0000256" key="4">
    <source>
        <dbReference type="ARBA" id="ARBA00022763"/>
    </source>
</evidence>
<evidence type="ECO:0000256" key="16">
    <source>
        <dbReference type="SAM" id="MobiDB-lite"/>
    </source>
</evidence>
<dbReference type="GO" id="GO:0006281">
    <property type="term" value="P:DNA repair"/>
    <property type="evidence" value="ECO:0007669"/>
    <property type="project" value="UniProtKB-UniRule"/>
</dbReference>
<comment type="catalytic activity">
    <reaction evidence="12 15">
        <text>Couples ATP hydrolysis with the unwinding of duplex DNA by translocating in the 3'-5' direction.</text>
        <dbReference type="EC" id="5.6.2.4"/>
    </reaction>
</comment>
<sequence length="824" mass="91072">MAERALTRLRNLLKLEIQTRWRERAFAGGVAAFCERWAEDAKAEAVQPGLTQEIIDRLSQYADAESDERERLLNSLLELLDELPPPDPALENIDRVGQGQARHSEASPAGDRNETRSVHQPSPHSETAETEAPEPSDTLERPITDLKGVGAKRAEQYARLGIETVEDLIWHLPHRYDDFSRVRPIADVEEGESLSIIANLRGFSQRKYAYRKELLQANFSDGSGTVRINWWNQSWLKNRLSVGKTYRLSGVVGLFMGHKTLENPYFEEIGPHAIKDGPIMPVYGLTAGLRNSDVSRQAQQALKLGLPSLQDPLPEQLRRHHSLIPLTDALRQIHSPESPEQLDNARKRIIFDDFFYLQLGVQRRRQEIQHFNAPSMAVEDELLAAYRSALPFALTGAQQRTLDELRQDMAQRVPMSRLIQGDVGSGKTAVAAGAMLIAAANGFQSALLAPTQILAEQHFRALSKLLADVELPGGVIPNVSLLTARVTGQEREAALAGLADGSGHVVVGTTALIQENVDFADLGFVVVDEQHRFGVGQRAAARDKGGEAAVPHLLVMSATPIPRSLALTIYGDLDVSVIDEMPPGRTPIKTKRFLPTDRERLYSFMRRQVRDGRQAYVIYPLVEESEVLDVGAAVEAHTRLSEEIFPDLRVGLLHGRLKGAEKDDVMRAFAGGALDVLVSTSVVEVGVDVPNATLMLIEDAERFGLAQLHQFRGRVGRGGHESYCALISRVNGGAQAERLNALAETTDGFVLAEKDLELRGPGDFLGTRQSGLPDLKLANLSDLSTLHRAQEAAQDLLRQDTDLSNYPQVREKVERFWRGHGDLS</sequence>
<dbReference type="Pfam" id="PF00270">
    <property type="entry name" value="DEAD"/>
    <property type="match status" value="1"/>
</dbReference>
<keyword evidence="5 15" id="KW-0378">Hydrolase</keyword>
<evidence type="ECO:0000256" key="10">
    <source>
        <dbReference type="ARBA" id="ARBA00023204"/>
    </source>
</evidence>
<evidence type="ECO:0000256" key="2">
    <source>
        <dbReference type="ARBA" id="ARBA00017846"/>
    </source>
</evidence>
<evidence type="ECO:0000259" key="17">
    <source>
        <dbReference type="PROSITE" id="PS51192"/>
    </source>
</evidence>
<keyword evidence="6 15" id="KW-0347">Helicase</keyword>
<reference evidence="19" key="1">
    <citation type="submission" date="2019-09" db="EMBL/GenBank/DDBJ databases">
        <title>Characterisation of the sponge microbiome using genome-centric metagenomics.</title>
        <authorList>
            <person name="Engelberts J.P."/>
            <person name="Robbins S.J."/>
            <person name="De Goeij J.M."/>
            <person name="Aranda M."/>
            <person name="Bell S.C."/>
            <person name="Webster N.S."/>
        </authorList>
    </citation>
    <scope>NUCLEOTIDE SEQUENCE</scope>
    <source>
        <strain evidence="19">SB0675_bin_29</strain>
    </source>
</reference>
<evidence type="ECO:0000256" key="11">
    <source>
        <dbReference type="ARBA" id="ARBA00023235"/>
    </source>
</evidence>
<gene>
    <name evidence="19" type="primary">recG</name>
    <name evidence="19" type="ORF">F4148_09425</name>
</gene>
<dbReference type="InterPro" id="IPR014001">
    <property type="entry name" value="Helicase_ATP-bd"/>
</dbReference>
<name>A0A6B1FZ73_9CHLR</name>
<evidence type="ECO:0000256" key="15">
    <source>
        <dbReference type="RuleBase" id="RU363016"/>
    </source>
</evidence>
<dbReference type="PROSITE" id="PS51194">
    <property type="entry name" value="HELICASE_CTER"/>
    <property type="match status" value="1"/>
</dbReference>
<dbReference type="NCBIfam" id="NF008168">
    <property type="entry name" value="PRK10917.2-2"/>
    <property type="match status" value="1"/>
</dbReference>
<dbReference type="SUPFAM" id="SSF52540">
    <property type="entry name" value="P-loop containing nucleoside triphosphate hydrolases"/>
    <property type="match status" value="2"/>
</dbReference>
<comment type="function">
    <text evidence="15">Plays a critical role in recombination and DNA repair. Helps process Holliday junction intermediates to mature products by catalyzing branch migration. Has replication fork regression activity, unwinds stalled or blocked replication forks to make a HJ that can be resolved. Has a DNA unwinding activity characteristic of a DNA helicase with 3'-5' polarity.</text>
</comment>
<dbReference type="PROSITE" id="PS51192">
    <property type="entry name" value="HELICASE_ATP_BIND_1"/>
    <property type="match status" value="1"/>
</dbReference>
<dbReference type="InterPro" id="IPR047112">
    <property type="entry name" value="RecG/Mfd"/>
</dbReference>
<keyword evidence="7 15" id="KW-0067">ATP-binding</keyword>
<dbReference type="CDD" id="cd17992">
    <property type="entry name" value="DEXHc_RecG"/>
    <property type="match status" value="1"/>
</dbReference>
<dbReference type="GO" id="GO:0005524">
    <property type="term" value="F:ATP binding"/>
    <property type="evidence" value="ECO:0007669"/>
    <property type="project" value="UniProtKB-KW"/>
</dbReference>
<comment type="similarity">
    <text evidence="1 15">Belongs to the helicase family. RecG subfamily.</text>
</comment>
<evidence type="ECO:0000256" key="1">
    <source>
        <dbReference type="ARBA" id="ARBA00007504"/>
    </source>
</evidence>
<dbReference type="GO" id="GO:0006310">
    <property type="term" value="P:DNA recombination"/>
    <property type="evidence" value="ECO:0007669"/>
    <property type="project" value="UniProtKB-UniRule"/>
</dbReference>
<dbReference type="GO" id="GO:0016787">
    <property type="term" value="F:hydrolase activity"/>
    <property type="evidence" value="ECO:0007669"/>
    <property type="project" value="UniProtKB-KW"/>
</dbReference>
<dbReference type="EMBL" id="VYDA01000348">
    <property type="protein sequence ID" value="MYH61959.1"/>
    <property type="molecule type" value="Genomic_DNA"/>
</dbReference>
<dbReference type="AlphaFoldDB" id="A0A6B1FZ73"/>
<dbReference type="SUPFAM" id="SSF50249">
    <property type="entry name" value="Nucleic acid-binding proteins"/>
    <property type="match status" value="1"/>
</dbReference>
<dbReference type="InterPro" id="IPR033454">
    <property type="entry name" value="RecG_wedge"/>
</dbReference>
<dbReference type="PANTHER" id="PTHR47964">
    <property type="entry name" value="ATP-DEPENDENT DNA HELICASE HOMOLOG RECG, CHLOROPLASTIC"/>
    <property type="match status" value="1"/>
</dbReference>
<dbReference type="CDD" id="cd04488">
    <property type="entry name" value="RecG_wedge_OBF"/>
    <property type="match status" value="1"/>
</dbReference>
<evidence type="ECO:0000259" key="18">
    <source>
        <dbReference type="PROSITE" id="PS51194"/>
    </source>
</evidence>
<keyword evidence="3 15" id="KW-0547">Nucleotide-binding</keyword>
<dbReference type="InterPro" id="IPR004609">
    <property type="entry name" value="ATP-dep_DNA_helicase_RecG"/>
</dbReference>
<dbReference type="InterPro" id="IPR001650">
    <property type="entry name" value="Helicase_C-like"/>
</dbReference>
<dbReference type="InterPro" id="IPR027417">
    <property type="entry name" value="P-loop_NTPase"/>
</dbReference>
<protein>
    <recommendedName>
        <fullName evidence="2 15">ATP-dependent DNA helicase RecG</fullName>
        <ecNumber evidence="13 15">5.6.2.4</ecNumber>
    </recommendedName>
</protein>
<comment type="caution">
    <text evidence="19">The sequence shown here is derived from an EMBL/GenBank/DDBJ whole genome shotgun (WGS) entry which is preliminary data.</text>
</comment>
<dbReference type="NCBIfam" id="NF008165">
    <property type="entry name" value="PRK10917.1-3"/>
    <property type="match status" value="1"/>
</dbReference>
<keyword evidence="10 15" id="KW-0234">DNA repair</keyword>
<dbReference type="InterPro" id="IPR045562">
    <property type="entry name" value="RecG_dom3_C"/>
</dbReference>
<keyword evidence="8" id="KW-0238">DNA-binding</keyword>
<dbReference type="EC" id="5.6.2.4" evidence="13 15"/>
<evidence type="ECO:0000256" key="13">
    <source>
        <dbReference type="ARBA" id="ARBA00034808"/>
    </source>
</evidence>
<accession>A0A6B1FZ73</accession>
<feature type="domain" description="Helicase ATP-binding" evidence="17">
    <location>
        <begin position="408"/>
        <end position="578"/>
    </location>
</feature>
<evidence type="ECO:0000256" key="6">
    <source>
        <dbReference type="ARBA" id="ARBA00022806"/>
    </source>
</evidence>
<keyword evidence="11" id="KW-0413">Isomerase</keyword>
<dbReference type="NCBIfam" id="TIGR00643">
    <property type="entry name" value="recG"/>
    <property type="match status" value="1"/>
</dbReference>
<proteinExistence type="inferred from homology"/>
<evidence type="ECO:0000256" key="14">
    <source>
        <dbReference type="ARBA" id="ARBA00048988"/>
    </source>
</evidence>
<dbReference type="SMART" id="SM00490">
    <property type="entry name" value="HELICc"/>
    <property type="match status" value="1"/>
</dbReference>
<keyword evidence="9 15" id="KW-0233">DNA recombination</keyword>
<dbReference type="Pfam" id="PF17191">
    <property type="entry name" value="RecG_wedge"/>
    <property type="match status" value="1"/>
</dbReference>
<dbReference type="Pfam" id="PF19833">
    <property type="entry name" value="RecG_dom3_C"/>
    <property type="match status" value="1"/>
</dbReference>
<feature type="region of interest" description="Disordered" evidence="16">
    <location>
        <begin position="83"/>
        <end position="147"/>
    </location>
</feature>
<dbReference type="Gene3D" id="2.40.50.140">
    <property type="entry name" value="Nucleic acid-binding proteins"/>
    <property type="match status" value="1"/>
</dbReference>
<evidence type="ECO:0000256" key="7">
    <source>
        <dbReference type="ARBA" id="ARBA00022840"/>
    </source>
</evidence>
<evidence type="ECO:0000256" key="8">
    <source>
        <dbReference type="ARBA" id="ARBA00023125"/>
    </source>
</evidence>
<comment type="catalytic activity">
    <reaction evidence="14 15">
        <text>ATP + H2O = ADP + phosphate + H(+)</text>
        <dbReference type="Rhea" id="RHEA:13065"/>
        <dbReference type="ChEBI" id="CHEBI:15377"/>
        <dbReference type="ChEBI" id="CHEBI:15378"/>
        <dbReference type="ChEBI" id="CHEBI:30616"/>
        <dbReference type="ChEBI" id="CHEBI:43474"/>
        <dbReference type="ChEBI" id="CHEBI:456216"/>
        <dbReference type="EC" id="5.6.2.4"/>
    </reaction>
</comment>
<keyword evidence="4 15" id="KW-0227">DNA damage</keyword>
<dbReference type="InterPro" id="IPR012340">
    <property type="entry name" value="NA-bd_OB-fold"/>
</dbReference>
<evidence type="ECO:0000313" key="19">
    <source>
        <dbReference type="EMBL" id="MYH61959.1"/>
    </source>
</evidence>